<evidence type="ECO:0000256" key="1">
    <source>
        <dbReference type="ARBA" id="ARBA00024195"/>
    </source>
</evidence>
<evidence type="ECO:0000313" key="4">
    <source>
        <dbReference type="EnsemblMetazoa" id="ENSAATROPP012328"/>
    </source>
</evidence>
<accession>A0AAG5DNR6</accession>
<dbReference type="Pfam" id="PF00089">
    <property type="entry name" value="Trypsin"/>
    <property type="match status" value="3"/>
</dbReference>
<organism evidence="4 5">
    <name type="scientific">Anopheles atroparvus</name>
    <name type="common">European mosquito</name>
    <dbReference type="NCBI Taxonomy" id="41427"/>
    <lineage>
        <taxon>Eukaryota</taxon>
        <taxon>Metazoa</taxon>
        <taxon>Ecdysozoa</taxon>
        <taxon>Arthropoda</taxon>
        <taxon>Hexapoda</taxon>
        <taxon>Insecta</taxon>
        <taxon>Pterygota</taxon>
        <taxon>Neoptera</taxon>
        <taxon>Endopterygota</taxon>
        <taxon>Diptera</taxon>
        <taxon>Nematocera</taxon>
        <taxon>Culicoidea</taxon>
        <taxon>Culicidae</taxon>
        <taxon>Anophelinae</taxon>
        <taxon>Anopheles</taxon>
    </lineage>
</organism>
<dbReference type="InterPro" id="IPR009003">
    <property type="entry name" value="Peptidase_S1_PA"/>
</dbReference>
<proteinExistence type="inferred from homology"/>
<reference evidence="4" key="1">
    <citation type="submission" date="2024-04" db="UniProtKB">
        <authorList>
            <consortium name="EnsemblMetazoa"/>
        </authorList>
    </citation>
    <scope>IDENTIFICATION</scope>
    <source>
        <strain evidence="4">EBRO</strain>
    </source>
</reference>
<dbReference type="SUPFAM" id="SSF50494">
    <property type="entry name" value="Trypsin-like serine proteases"/>
    <property type="match status" value="3"/>
</dbReference>
<dbReference type="InterPro" id="IPR051333">
    <property type="entry name" value="CLIP_Serine_Protease"/>
</dbReference>
<dbReference type="GO" id="GO:0006508">
    <property type="term" value="P:proteolysis"/>
    <property type="evidence" value="ECO:0007669"/>
    <property type="project" value="InterPro"/>
</dbReference>
<name>A0AAG5DNR6_ANOAO</name>
<dbReference type="AlphaFoldDB" id="A0AAG5DNR6"/>
<evidence type="ECO:0000313" key="5">
    <source>
        <dbReference type="Proteomes" id="UP000075880"/>
    </source>
</evidence>
<dbReference type="SMART" id="SM00020">
    <property type="entry name" value="Tryp_SPc"/>
    <property type="match status" value="1"/>
</dbReference>
<feature type="signal peptide" evidence="2">
    <location>
        <begin position="1"/>
        <end position="19"/>
    </location>
</feature>
<feature type="chain" id="PRO_5042533138" description="Peptidase S1 domain-containing protein" evidence="2">
    <location>
        <begin position="20"/>
        <end position="926"/>
    </location>
</feature>
<protein>
    <recommendedName>
        <fullName evidence="3">Peptidase S1 domain-containing protein</fullName>
    </recommendedName>
</protein>
<dbReference type="Proteomes" id="UP000075880">
    <property type="component" value="Unassembled WGS sequence"/>
</dbReference>
<dbReference type="InterPro" id="IPR001254">
    <property type="entry name" value="Trypsin_dom"/>
</dbReference>
<dbReference type="Gene3D" id="2.40.10.10">
    <property type="entry name" value="Trypsin-like serine proteases"/>
    <property type="match status" value="3"/>
</dbReference>
<feature type="domain" description="Peptidase S1" evidence="3">
    <location>
        <begin position="10"/>
        <end position="298"/>
    </location>
</feature>
<evidence type="ECO:0000256" key="2">
    <source>
        <dbReference type="SAM" id="SignalP"/>
    </source>
</evidence>
<dbReference type="PANTHER" id="PTHR24260:SF147">
    <property type="entry name" value="EG:BACR7A4.3 PROTEIN-RELATED"/>
    <property type="match status" value="1"/>
</dbReference>
<dbReference type="PANTHER" id="PTHR24260">
    <property type="match status" value="1"/>
</dbReference>
<dbReference type="InterPro" id="IPR043504">
    <property type="entry name" value="Peptidase_S1_PA_chymotrypsin"/>
</dbReference>
<keyword evidence="2" id="KW-0732">Signal</keyword>
<dbReference type="EnsemblMetazoa" id="ENSAATROPT013545">
    <property type="protein sequence ID" value="ENSAATROPP012328"/>
    <property type="gene ID" value="ENSAATROPG010993"/>
</dbReference>
<dbReference type="GO" id="GO:0004252">
    <property type="term" value="F:serine-type endopeptidase activity"/>
    <property type="evidence" value="ECO:0007669"/>
    <property type="project" value="InterPro"/>
</dbReference>
<evidence type="ECO:0000259" key="3">
    <source>
        <dbReference type="PROSITE" id="PS50240"/>
    </source>
</evidence>
<comment type="similarity">
    <text evidence="1">Belongs to the peptidase S1 family. CLIP subfamily.</text>
</comment>
<feature type="domain" description="Peptidase S1" evidence="3">
    <location>
        <begin position="689"/>
        <end position="926"/>
    </location>
</feature>
<sequence>MVSCTGWLLLLSGAAFCNAFHSLYPMYVGVNDEDPFMPKERDALDDCHLRYLRYGRDDLKPQTPLPPYEENREYSHVAAIGWTRSSGKIDWACMGTLIWDNFVLTSAHCTMDESNTAPDVVRLGEANPAHMQQRKISHIARHPDFAPQTERNDIALLQLDKRIIVNQTVAPGCMWLAPETIFPKLQSLVRSKVDANNRIQGIPVISSVESAQTNGRKCVSSTSGDGELLCIETGESEPTKCLDAPAGNPLQVRLLHNYKTSPFVVGIRAGSRSATSCKPAGAYTRIGSYATWITQVLAERNATAKPVDFIPAVCALRFAHLRPRVDELLMERFDEIQTLGLQVEWRHTEDFRYIVRIVWPAEAAQAARNDCAGTLVDQSTVLTLAECVAPTPEGHKPTEVLHTGRYENASLPIKSITMHPGYVRGSQANNIAVIKLAKPDGAVPACVWPFDDSMLIMRIDLAGVGASGLIGDIGDAIDDQGGVFPSHHLRAVDYLPWANCTDELTKFNRTLRGASDEQHVCFRNEQWLVPGSCGLLPGGPLQRYIGRAGSALKYVYALSLAGRSCGHGIPAVALLLRPHVPWLRSVIMEGAPGIRPQATSDSVIVINPDLQRSDECSNGDGTVGICVPHEMCLSTPERLRKGERVTLCSVGSVVCCPWGDIARNAAVNPVRKELESCETRSREFREQRLRGRESNSTEFDNFPHLAEIGWPQSNGRIQFNCIGYLITTNTIVTSARCAEAKSWKPTVARIGMLNSENPSNYLLQPIRRVTVHEEYDDNTGANNLALVQLTAHIKPTVFFFPGCLFSNETHVPARQYGVHYDGASLQLDRIFPMYDGDCRERQPIGETLLQGHMCFLRGRAEAELVRTTRCYTPGDIMVWTRLTEEQIDDAEYLVAIYNHGVCREVDDVLTATRISAYYEWIVNNIK</sequence>
<dbReference type="PROSITE" id="PS50240">
    <property type="entry name" value="TRYPSIN_DOM"/>
    <property type="match status" value="3"/>
</dbReference>
<keyword evidence="5" id="KW-1185">Reference proteome</keyword>
<feature type="domain" description="Peptidase S1" evidence="3">
    <location>
        <begin position="359"/>
        <end position="588"/>
    </location>
</feature>